<reference evidence="1 2" key="1">
    <citation type="submission" date="2024-02" db="EMBL/GenBank/DDBJ databases">
        <title>Chromosome-level genome assembly of the Eurasian Minnow (Phoxinus phoxinus).</title>
        <authorList>
            <person name="Oriowo T.O."/>
            <person name="Martin S."/>
            <person name="Stange M."/>
            <person name="Chrysostomakis Y."/>
            <person name="Brown T."/>
            <person name="Winkler S."/>
            <person name="Kukowka S."/>
            <person name="Myers E.W."/>
            <person name="Bohne A."/>
        </authorList>
    </citation>
    <scope>NUCLEOTIDE SEQUENCE [LARGE SCALE GENOMIC DNA]</scope>
    <source>
        <strain evidence="1">ZFMK-TIS-60720</strain>
        <tissue evidence="1">Whole Organism</tissue>
    </source>
</reference>
<proteinExistence type="predicted"/>
<organism evidence="1 2">
    <name type="scientific">Phoxinus phoxinus</name>
    <name type="common">Eurasian minnow</name>
    <dbReference type="NCBI Taxonomy" id="58324"/>
    <lineage>
        <taxon>Eukaryota</taxon>
        <taxon>Metazoa</taxon>
        <taxon>Chordata</taxon>
        <taxon>Craniata</taxon>
        <taxon>Vertebrata</taxon>
        <taxon>Euteleostomi</taxon>
        <taxon>Actinopterygii</taxon>
        <taxon>Neopterygii</taxon>
        <taxon>Teleostei</taxon>
        <taxon>Ostariophysi</taxon>
        <taxon>Cypriniformes</taxon>
        <taxon>Leuciscidae</taxon>
        <taxon>Phoxininae</taxon>
        <taxon>Phoxinus</taxon>
    </lineage>
</organism>
<sequence>MAPQATIRSGTEPFQKSNTTLISGTQRTKFVVTAQRIEDCIPLPWLASCSLELTSLTPASDSSPTSDLSTGC</sequence>
<evidence type="ECO:0000313" key="2">
    <source>
        <dbReference type="Proteomes" id="UP001364617"/>
    </source>
</evidence>
<dbReference type="EMBL" id="JAYKXH010000007">
    <property type="protein sequence ID" value="KAK7162944.1"/>
    <property type="molecule type" value="Genomic_DNA"/>
</dbReference>
<gene>
    <name evidence="1" type="ORF">R3I93_007093</name>
</gene>
<comment type="caution">
    <text evidence="1">The sequence shown here is derived from an EMBL/GenBank/DDBJ whole genome shotgun (WGS) entry which is preliminary data.</text>
</comment>
<evidence type="ECO:0000313" key="1">
    <source>
        <dbReference type="EMBL" id="KAK7162944.1"/>
    </source>
</evidence>
<accession>A0AAN9H9I0</accession>
<name>A0AAN9H9I0_9TELE</name>
<dbReference type="Proteomes" id="UP001364617">
    <property type="component" value="Unassembled WGS sequence"/>
</dbReference>
<dbReference type="AlphaFoldDB" id="A0AAN9H9I0"/>
<protein>
    <submittedName>
        <fullName evidence="1">Uncharacterized protein</fullName>
    </submittedName>
</protein>
<keyword evidence="2" id="KW-1185">Reference proteome</keyword>